<proteinExistence type="predicted"/>
<keyword evidence="3 6" id="KW-0547">Nucleotide-binding</keyword>
<dbReference type="AlphaFoldDB" id="A0AAF0DIP4"/>
<accession>A0AAF0DIP4</accession>
<evidence type="ECO:0000313" key="8">
    <source>
        <dbReference type="EMBL" id="WEW59416.1"/>
    </source>
</evidence>
<evidence type="ECO:0000256" key="3">
    <source>
        <dbReference type="ARBA" id="ARBA00022741"/>
    </source>
</evidence>
<keyword evidence="4" id="KW-0418">Kinase</keyword>
<keyword evidence="1" id="KW-0723">Serine/threonine-protein kinase</keyword>
<dbReference type="InterPro" id="IPR011009">
    <property type="entry name" value="Kinase-like_dom_sf"/>
</dbReference>
<evidence type="ECO:0000256" key="2">
    <source>
        <dbReference type="ARBA" id="ARBA00022679"/>
    </source>
</evidence>
<evidence type="ECO:0000259" key="7">
    <source>
        <dbReference type="PROSITE" id="PS50011"/>
    </source>
</evidence>
<dbReference type="InterPro" id="IPR017441">
    <property type="entry name" value="Protein_kinase_ATP_BS"/>
</dbReference>
<protein>
    <recommendedName>
        <fullName evidence="7">Protein kinase domain-containing protein</fullName>
    </recommendedName>
</protein>
<dbReference type="SUPFAM" id="SSF56112">
    <property type="entry name" value="Protein kinase-like (PK-like)"/>
    <property type="match status" value="1"/>
</dbReference>
<organism evidence="8 9">
    <name type="scientific">Emydomyces testavorans</name>
    <dbReference type="NCBI Taxonomy" id="2070801"/>
    <lineage>
        <taxon>Eukaryota</taxon>
        <taxon>Fungi</taxon>
        <taxon>Dikarya</taxon>
        <taxon>Ascomycota</taxon>
        <taxon>Pezizomycotina</taxon>
        <taxon>Eurotiomycetes</taxon>
        <taxon>Eurotiomycetidae</taxon>
        <taxon>Onygenales</taxon>
        <taxon>Nannizziopsiaceae</taxon>
        <taxon>Emydomyces</taxon>
    </lineage>
</organism>
<dbReference type="InterPro" id="IPR051175">
    <property type="entry name" value="CLK_kinases"/>
</dbReference>
<dbReference type="PANTHER" id="PTHR45646:SF11">
    <property type="entry name" value="SERINE_THREONINE-PROTEIN KINASE DOA"/>
    <property type="match status" value="1"/>
</dbReference>
<reference evidence="8" key="1">
    <citation type="submission" date="2023-03" db="EMBL/GenBank/DDBJ databases">
        <title>Emydomyces testavorans Genome Sequence.</title>
        <authorList>
            <person name="Hoyer L."/>
        </authorList>
    </citation>
    <scope>NUCLEOTIDE SEQUENCE</scope>
    <source>
        <strain evidence="8">16-2883</strain>
    </source>
</reference>
<dbReference type="Gene3D" id="3.30.200.20">
    <property type="entry name" value="Phosphorylase Kinase, domain 1"/>
    <property type="match status" value="1"/>
</dbReference>
<feature type="domain" description="Protein kinase" evidence="7">
    <location>
        <begin position="56"/>
        <end position="387"/>
    </location>
</feature>
<dbReference type="PANTHER" id="PTHR45646">
    <property type="entry name" value="SERINE/THREONINE-PROTEIN KINASE DOA-RELATED"/>
    <property type="match status" value="1"/>
</dbReference>
<dbReference type="InterPro" id="IPR000719">
    <property type="entry name" value="Prot_kinase_dom"/>
</dbReference>
<evidence type="ECO:0000256" key="4">
    <source>
        <dbReference type="ARBA" id="ARBA00022777"/>
    </source>
</evidence>
<dbReference type="GO" id="GO:0005524">
    <property type="term" value="F:ATP binding"/>
    <property type="evidence" value="ECO:0007669"/>
    <property type="project" value="UniProtKB-UniRule"/>
</dbReference>
<name>A0AAF0DIP4_9EURO</name>
<evidence type="ECO:0000256" key="5">
    <source>
        <dbReference type="ARBA" id="ARBA00022840"/>
    </source>
</evidence>
<dbReference type="PROSITE" id="PS50011">
    <property type="entry name" value="PROTEIN_KINASE_DOM"/>
    <property type="match status" value="1"/>
</dbReference>
<dbReference type="PROSITE" id="PS00107">
    <property type="entry name" value="PROTEIN_KINASE_ATP"/>
    <property type="match status" value="1"/>
</dbReference>
<evidence type="ECO:0000256" key="6">
    <source>
        <dbReference type="PROSITE-ProRule" id="PRU10141"/>
    </source>
</evidence>
<dbReference type="GO" id="GO:0005634">
    <property type="term" value="C:nucleus"/>
    <property type="evidence" value="ECO:0007669"/>
    <property type="project" value="TreeGrafter"/>
</dbReference>
<feature type="binding site" evidence="6">
    <location>
        <position position="85"/>
    </location>
    <ligand>
        <name>ATP</name>
        <dbReference type="ChEBI" id="CHEBI:30616"/>
    </ligand>
</feature>
<dbReference type="GO" id="GO:0004674">
    <property type="term" value="F:protein serine/threonine kinase activity"/>
    <property type="evidence" value="ECO:0007669"/>
    <property type="project" value="UniProtKB-KW"/>
</dbReference>
<dbReference type="Gene3D" id="1.10.510.10">
    <property type="entry name" value="Transferase(Phosphotransferase) domain 1"/>
    <property type="match status" value="1"/>
</dbReference>
<dbReference type="EMBL" id="CP120629">
    <property type="protein sequence ID" value="WEW59416.1"/>
    <property type="molecule type" value="Genomic_DNA"/>
</dbReference>
<keyword evidence="2" id="KW-0808">Transferase</keyword>
<keyword evidence="5 6" id="KW-0067">ATP-binding</keyword>
<dbReference type="SMART" id="SM00220">
    <property type="entry name" value="S_TKc"/>
    <property type="match status" value="1"/>
</dbReference>
<dbReference type="GO" id="GO:0043484">
    <property type="term" value="P:regulation of RNA splicing"/>
    <property type="evidence" value="ECO:0007669"/>
    <property type="project" value="TreeGrafter"/>
</dbReference>
<sequence length="396" mass="45511">MQSSTSNLIVPEASDVSTYGDFIDPDDYDILEHYSEDMDEHEYYPICLGEIVEKRYRVVHKLGHGAFSTVWLAHDLEKNVDVALKIMTADCEWNHEFRMQNEIIRRLKDTTDTSNLLLYQDTFSLRGRDRDRDHRVLVFPVRGPSLSSHHTGRMSMATRMSAAKQLLKALESLHGCGIIHGDVSGGNVLWDMVPLDKYNTATKYKYLGRPEKAALRPRAWKAGELVSEAEIPQSLLRAKVYLCDFGLATNANNQIMNKWRPTWEYCAPERMHKFPASFAGDMWGYMCIFTSLYFRHSIFSRGLDAIVAVLGPMPKEWKGLKEKPEDEWYDQNMSVDTKEVLERKFKLELADVSTAERGHIISIILAVLRYRPGERLTATQLLHHPSFKAVMNIYCP</sequence>
<dbReference type="Pfam" id="PF00069">
    <property type="entry name" value="Pkinase"/>
    <property type="match status" value="1"/>
</dbReference>
<gene>
    <name evidence="8" type="ORF">PRK78_004888</name>
</gene>
<dbReference type="Proteomes" id="UP001219355">
    <property type="component" value="Chromosome 3"/>
</dbReference>
<keyword evidence="9" id="KW-1185">Reference proteome</keyword>
<evidence type="ECO:0000256" key="1">
    <source>
        <dbReference type="ARBA" id="ARBA00022527"/>
    </source>
</evidence>
<evidence type="ECO:0000313" key="9">
    <source>
        <dbReference type="Proteomes" id="UP001219355"/>
    </source>
</evidence>